<sequence>MNDFSQHYYQAILAENGALEGRPVTLLDEIHTRFDSFNNVVPPERYPVIMSSLAFSLARYAVQCELLGCPQWHVKWLLKEAVNAWRAHFNMERQPNQSVTFEFLGEKRCAIAPAKTHFTSFNKWMEALCLAELVGDSAARSDLLAYPVENFLNVGSVNTVKTDIDFSELFKCFFSRETDITRKSEIFNRCNALVQPGVITEIDGDFVETYAWFMNIPLFQLISYHWQVQEESLEEITQAAMQANYEYFSEIAPQPGAERGRDSVELFNPFALLHLQILAILRVIYLESGEMVNINSPFLPQWLIRGEGPSLDELNQTMPTFDLTMFTQ</sequence>
<dbReference type="RefSeq" id="WP_142546033.1">
    <property type="nucleotide sequence ID" value="NZ_VIOI01000001.1"/>
</dbReference>
<dbReference type="EMBL" id="VIOS01000019">
    <property type="protein sequence ID" value="TQP15240.1"/>
    <property type="molecule type" value="Genomic_DNA"/>
</dbReference>
<gene>
    <name evidence="1" type="ORF">FLM02_07490</name>
</gene>
<comment type="caution">
    <text evidence="1">The sequence shown here is derived from an EMBL/GenBank/DDBJ whole genome shotgun (WGS) entry which is preliminary data.</text>
</comment>
<accession>A0A544CJ06</accession>
<reference evidence="1 2" key="1">
    <citation type="submission" date="2019-07" db="EMBL/GenBank/DDBJ databases">
        <title>Phenotypic and genotypic antimicrobial resistance traits of Vibrio cholerae non-O1/non-O139 isolated from a large Austrian lake frequently associated with cases of infection.</title>
        <authorList>
            <person name="Lepuschitz S."/>
            <person name="Baron S."/>
            <person name="Larvor E."/>
            <person name="Granier S."/>
            <person name="Pretzer C."/>
            <person name="Mach R.L."/>
            <person name="Farnleitner A.H."/>
            <person name="Ruppitsch W."/>
            <person name="Pleininger S."/>
            <person name="Indra A."/>
            <person name="Kirschner A.K.T."/>
        </authorList>
    </citation>
    <scope>NUCLEOTIDE SEQUENCE [LARGE SCALE GENOMIC DNA]</scope>
    <source>
        <strain evidence="1 2">A12JL36W90</strain>
    </source>
</reference>
<evidence type="ECO:0000313" key="2">
    <source>
        <dbReference type="Proteomes" id="UP000319979"/>
    </source>
</evidence>
<protein>
    <submittedName>
        <fullName evidence="1">Uncharacterized protein</fullName>
    </submittedName>
</protein>
<proteinExistence type="predicted"/>
<name>A0A544CJ06_VIBCL</name>
<dbReference type="AlphaFoldDB" id="A0A544CJ06"/>
<organism evidence="1 2">
    <name type="scientific">Vibrio cholerae</name>
    <dbReference type="NCBI Taxonomy" id="666"/>
    <lineage>
        <taxon>Bacteria</taxon>
        <taxon>Pseudomonadati</taxon>
        <taxon>Pseudomonadota</taxon>
        <taxon>Gammaproteobacteria</taxon>
        <taxon>Vibrionales</taxon>
        <taxon>Vibrionaceae</taxon>
        <taxon>Vibrio</taxon>
    </lineage>
</organism>
<dbReference type="Proteomes" id="UP000319979">
    <property type="component" value="Unassembled WGS sequence"/>
</dbReference>
<evidence type="ECO:0000313" key="1">
    <source>
        <dbReference type="EMBL" id="TQP15240.1"/>
    </source>
</evidence>